<proteinExistence type="predicted"/>
<dbReference type="AlphaFoldDB" id="A0A8I3AEG7"/>
<comment type="caution">
    <text evidence="2">The sequence shown here is derived from an EMBL/GenBank/DDBJ whole genome shotgun (WGS) entry which is preliminary data.</text>
</comment>
<feature type="transmembrane region" description="Helical" evidence="1">
    <location>
        <begin position="14"/>
        <end position="36"/>
    </location>
</feature>
<dbReference type="EMBL" id="JAGFBS010000005">
    <property type="protein sequence ID" value="KAG6379386.1"/>
    <property type="molecule type" value="Genomic_DNA"/>
</dbReference>
<accession>A0A8I3AEG7</accession>
<evidence type="ECO:0000313" key="2">
    <source>
        <dbReference type="EMBL" id="KAG6379386.1"/>
    </source>
</evidence>
<keyword evidence="1" id="KW-0472">Membrane</keyword>
<gene>
    <name evidence="2" type="ORF">JVT61DRAFT_11851</name>
</gene>
<keyword evidence="1" id="KW-0812">Transmembrane</keyword>
<name>A0A8I3AEG7_9AGAM</name>
<dbReference type="OrthoDB" id="10526731at2759"/>
<reference evidence="2" key="1">
    <citation type="submission" date="2021-03" db="EMBL/GenBank/DDBJ databases">
        <title>Evolutionary innovations through gain and loss of genes in the ectomycorrhizal Boletales.</title>
        <authorList>
            <person name="Wu G."/>
            <person name="Miyauchi S."/>
            <person name="Morin E."/>
            <person name="Yang Z.-L."/>
            <person name="Xu J."/>
            <person name="Martin F.M."/>
        </authorList>
    </citation>
    <scope>NUCLEOTIDE SEQUENCE</scope>
    <source>
        <strain evidence="2">BR01</strain>
    </source>
</reference>
<keyword evidence="1" id="KW-1133">Transmembrane helix</keyword>
<protein>
    <submittedName>
        <fullName evidence="2">Uncharacterized protein</fullName>
    </submittedName>
</protein>
<organism evidence="2 3">
    <name type="scientific">Boletus reticuloceps</name>
    <dbReference type="NCBI Taxonomy" id="495285"/>
    <lineage>
        <taxon>Eukaryota</taxon>
        <taxon>Fungi</taxon>
        <taxon>Dikarya</taxon>
        <taxon>Basidiomycota</taxon>
        <taxon>Agaricomycotina</taxon>
        <taxon>Agaricomycetes</taxon>
        <taxon>Agaricomycetidae</taxon>
        <taxon>Boletales</taxon>
        <taxon>Boletineae</taxon>
        <taxon>Boletaceae</taxon>
        <taxon>Boletoideae</taxon>
        <taxon>Boletus</taxon>
    </lineage>
</organism>
<keyword evidence="3" id="KW-1185">Reference proteome</keyword>
<dbReference type="Proteomes" id="UP000683000">
    <property type="component" value="Unassembled WGS sequence"/>
</dbReference>
<sequence length="89" mass="10055">MGSVCGLETPGNKLFIRASVITLDALIYVPALYAFTQIWYATRSSRVHLDNSMLHLYSFIPHFCSSTSGTSDIIRLCLVRKSHHAYYKV</sequence>
<evidence type="ECO:0000256" key="1">
    <source>
        <dbReference type="SAM" id="Phobius"/>
    </source>
</evidence>
<evidence type="ECO:0000313" key="3">
    <source>
        <dbReference type="Proteomes" id="UP000683000"/>
    </source>
</evidence>